<accession>A0A6L8V2G8</accession>
<dbReference type="InterPro" id="IPR050191">
    <property type="entry name" value="ATP-dep_DNA_ligase"/>
</dbReference>
<proteinExistence type="inferred from homology"/>
<evidence type="ECO:0000313" key="7">
    <source>
        <dbReference type="Proteomes" id="UP000481087"/>
    </source>
</evidence>
<dbReference type="Pfam" id="PF04679">
    <property type="entry name" value="DNA_ligase_A_C"/>
    <property type="match status" value="1"/>
</dbReference>
<dbReference type="GO" id="GO:0006281">
    <property type="term" value="P:DNA repair"/>
    <property type="evidence" value="ECO:0007669"/>
    <property type="project" value="InterPro"/>
</dbReference>
<dbReference type="CDD" id="cd07971">
    <property type="entry name" value="OBF_DNA_ligase_LigD"/>
    <property type="match status" value="1"/>
</dbReference>
<dbReference type="PANTHER" id="PTHR45674">
    <property type="entry name" value="DNA LIGASE 1/3 FAMILY MEMBER"/>
    <property type="match status" value="1"/>
</dbReference>
<dbReference type="InterPro" id="IPR016059">
    <property type="entry name" value="DNA_ligase_ATP-dep_CS"/>
</dbReference>
<dbReference type="Proteomes" id="UP000481087">
    <property type="component" value="Unassembled WGS sequence"/>
</dbReference>
<reference evidence="6 7" key="1">
    <citation type="submission" date="2019-12" db="EMBL/GenBank/DDBJ databases">
        <title>Paenibacillus sp. nov. sp. isolated from soil.</title>
        <authorList>
            <person name="Kim J."/>
            <person name="Jeong S.E."/>
            <person name="Jung H.S."/>
            <person name="Jeon C.O."/>
        </authorList>
    </citation>
    <scope>NUCLEOTIDE SEQUENCE [LARGE SCALE GENOMIC DNA]</scope>
    <source>
        <strain evidence="6 7">5J-6</strain>
    </source>
</reference>
<dbReference type="InterPro" id="IPR012340">
    <property type="entry name" value="NA-bd_OB-fold"/>
</dbReference>
<sequence length="314" mass="35833">MELTPVIPFEPISTNALPESSDWVAQIKWDGVRMLTYFDGSEVRLINRRLNDRTMQYPEIANISSYCKAKSVILDGEIIALKDGKPSFHEIMRRDGVRTSKNIPQLLKTVPVVYMIFDILFHDGQWVVDQPLQQRQQLLSSVVSTSEMIQLVPNHTDPASLYAVMEQHDMEGIVIKDLNSKYQLHGKDKRWMKKKIIHDLVAVVGGVTKRGNLVNAVMLGLYDDAGGLWYIGHAGTGKLTQSDWRSLTEVTDQMVLQKRPFVNTPERSKEAIWIQPLITVKINYMAWTRDRNLRQPSIQAIVSVSPEECSFKQI</sequence>
<dbReference type="GO" id="GO:0005524">
    <property type="term" value="F:ATP binding"/>
    <property type="evidence" value="ECO:0007669"/>
    <property type="project" value="InterPro"/>
</dbReference>
<dbReference type="Gene3D" id="2.40.50.140">
    <property type="entry name" value="Nucleic acid-binding proteins"/>
    <property type="match status" value="1"/>
</dbReference>
<name>A0A6L8V2G8_9BACL</name>
<dbReference type="RefSeq" id="WP_161408227.1">
    <property type="nucleotide sequence ID" value="NZ_WTUZ01000020.1"/>
</dbReference>
<dbReference type="Pfam" id="PF01068">
    <property type="entry name" value="DNA_ligase_A_M"/>
    <property type="match status" value="1"/>
</dbReference>
<keyword evidence="3 6" id="KW-0436">Ligase</keyword>
<evidence type="ECO:0000313" key="6">
    <source>
        <dbReference type="EMBL" id="MZQ83761.1"/>
    </source>
</evidence>
<dbReference type="Gene3D" id="3.30.470.30">
    <property type="entry name" value="DNA ligase/mRNA capping enzyme"/>
    <property type="match status" value="1"/>
</dbReference>
<dbReference type="GO" id="GO:0006310">
    <property type="term" value="P:DNA recombination"/>
    <property type="evidence" value="ECO:0007669"/>
    <property type="project" value="InterPro"/>
</dbReference>
<evidence type="ECO:0000256" key="2">
    <source>
        <dbReference type="ARBA" id="ARBA00012727"/>
    </source>
</evidence>
<keyword evidence="7" id="KW-1185">Reference proteome</keyword>
<evidence type="ECO:0000259" key="5">
    <source>
        <dbReference type="PROSITE" id="PS50160"/>
    </source>
</evidence>
<dbReference type="GO" id="GO:0003910">
    <property type="term" value="F:DNA ligase (ATP) activity"/>
    <property type="evidence" value="ECO:0007669"/>
    <property type="project" value="UniProtKB-EC"/>
</dbReference>
<dbReference type="AlphaFoldDB" id="A0A6L8V2G8"/>
<dbReference type="PANTHER" id="PTHR45674:SF4">
    <property type="entry name" value="DNA LIGASE 1"/>
    <property type="match status" value="1"/>
</dbReference>
<dbReference type="Gene3D" id="3.30.1490.70">
    <property type="match status" value="1"/>
</dbReference>
<dbReference type="EMBL" id="WTUZ01000020">
    <property type="protein sequence ID" value="MZQ83761.1"/>
    <property type="molecule type" value="Genomic_DNA"/>
</dbReference>
<dbReference type="PROSITE" id="PS50160">
    <property type="entry name" value="DNA_LIGASE_A3"/>
    <property type="match status" value="1"/>
</dbReference>
<gene>
    <name evidence="6" type="ORF">GQF01_16750</name>
</gene>
<comment type="caution">
    <text evidence="6">The sequence shown here is derived from an EMBL/GenBank/DDBJ whole genome shotgun (WGS) entry which is preliminary data.</text>
</comment>
<dbReference type="PROSITE" id="PS00697">
    <property type="entry name" value="DNA_LIGASE_A1"/>
    <property type="match status" value="1"/>
</dbReference>
<dbReference type="InterPro" id="IPR012309">
    <property type="entry name" value="DNA_ligase_ATP-dep_C"/>
</dbReference>
<evidence type="ECO:0000256" key="3">
    <source>
        <dbReference type="ARBA" id="ARBA00022598"/>
    </source>
</evidence>
<feature type="domain" description="ATP-dependent DNA ligase family profile" evidence="5">
    <location>
        <begin position="105"/>
        <end position="238"/>
    </location>
</feature>
<dbReference type="EC" id="6.5.1.1" evidence="2"/>
<evidence type="ECO:0000256" key="4">
    <source>
        <dbReference type="ARBA" id="ARBA00034003"/>
    </source>
</evidence>
<organism evidence="6 7">
    <name type="scientific">Paenibacillus silvestris</name>
    <dbReference type="NCBI Taxonomy" id="2606219"/>
    <lineage>
        <taxon>Bacteria</taxon>
        <taxon>Bacillati</taxon>
        <taxon>Bacillota</taxon>
        <taxon>Bacilli</taxon>
        <taxon>Bacillales</taxon>
        <taxon>Paenibacillaceae</taxon>
        <taxon>Paenibacillus</taxon>
    </lineage>
</organism>
<dbReference type="SUPFAM" id="SSF50249">
    <property type="entry name" value="Nucleic acid-binding proteins"/>
    <property type="match status" value="1"/>
</dbReference>
<comment type="similarity">
    <text evidence="1">Belongs to the ATP-dependent DNA ligase family.</text>
</comment>
<comment type="catalytic activity">
    <reaction evidence="4">
        <text>ATP + (deoxyribonucleotide)n-3'-hydroxyl + 5'-phospho-(deoxyribonucleotide)m = (deoxyribonucleotide)n+m + AMP + diphosphate.</text>
        <dbReference type="EC" id="6.5.1.1"/>
    </reaction>
</comment>
<dbReference type="InterPro" id="IPR012310">
    <property type="entry name" value="DNA_ligase_ATP-dep_cent"/>
</dbReference>
<evidence type="ECO:0000256" key="1">
    <source>
        <dbReference type="ARBA" id="ARBA00007572"/>
    </source>
</evidence>
<dbReference type="SUPFAM" id="SSF56091">
    <property type="entry name" value="DNA ligase/mRNA capping enzyme, catalytic domain"/>
    <property type="match status" value="1"/>
</dbReference>
<protein>
    <recommendedName>
        <fullName evidence="2">DNA ligase (ATP)</fullName>
        <ecNumber evidence="2">6.5.1.1</ecNumber>
    </recommendedName>
</protein>
<dbReference type="CDD" id="cd07906">
    <property type="entry name" value="Adenylation_DNA_ligase_LigD_LigC"/>
    <property type="match status" value="1"/>
</dbReference>